<dbReference type="OrthoDB" id="8558441at2"/>
<keyword evidence="2" id="KW-1185">Reference proteome</keyword>
<dbReference type="AlphaFoldDB" id="A0A0M9GFP2"/>
<sequence length="222" mass="25466">MSHFKNEVSRLQAHVTSLRASCGLLFGVALLLGLGWREAPRNLTINIPPDLRSGSTRKWWEVPPESVYTFGLYIFQQLNRWPADGEKDYLRAIHKLSAYLTPACKSLLEQDFQQRQVAGELRSRTRGVFEIPERSYGQAPEQRVKVLGRDRWVLNLDLATEEFYGSERVKQSFVRYPLKVVRRDIDPQKNPFGLALDCYDGVPQRISTWPSGVSTDPREGDD</sequence>
<name>A0A0M9GFP2_9PSED</name>
<dbReference type="EMBL" id="JSYZ01000011">
    <property type="protein sequence ID" value="KPA90091.1"/>
    <property type="molecule type" value="Genomic_DNA"/>
</dbReference>
<dbReference type="PATRIC" id="fig|50340.43.peg.521"/>
<evidence type="ECO:0000313" key="2">
    <source>
        <dbReference type="Proteomes" id="UP000037931"/>
    </source>
</evidence>
<dbReference type="Proteomes" id="UP000037931">
    <property type="component" value="Unassembled WGS sequence"/>
</dbReference>
<evidence type="ECO:0000313" key="1">
    <source>
        <dbReference type="EMBL" id="KPA90091.1"/>
    </source>
</evidence>
<proteinExistence type="predicted"/>
<dbReference type="InterPro" id="IPR021548">
    <property type="entry name" value="DUF2895"/>
</dbReference>
<gene>
    <name evidence="1" type="ORF">PF66_03224</name>
</gene>
<dbReference type="Pfam" id="PF11444">
    <property type="entry name" value="DUF2895"/>
    <property type="match status" value="1"/>
</dbReference>
<dbReference type="RefSeq" id="WP_054063212.1">
    <property type="nucleotide sequence ID" value="NZ_JSYZ01000011.1"/>
</dbReference>
<dbReference type="STRING" id="50340.PF66_03224"/>
<reference evidence="1 2" key="1">
    <citation type="journal article" date="2015" name="PLoS ONE">
        <title>Rice-Infecting Pseudomonas Genomes Are Highly Accessorized and Harbor Multiple Putative Virulence Mechanisms to Cause Sheath Brown Rot.</title>
        <authorList>
            <person name="Quibod I.L."/>
            <person name="Grande G."/>
            <person name="Oreiro E.G."/>
            <person name="Borja F.N."/>
            <person name="Dossa G.S."/>
            <person name="Mauleon R."/>
            <person name="Cruz C.V."/>
            <person name="Oliva R."/>
        </authorList>
    </citation>
    <scope>NUCLEOTIDE SEQUENCE [LARGE SCALE GENOMIC DNA]</scope>
    <source>
        <strain evidence="1 2">IRRI 6609</strain>
    </source>
</reference>
<accession>A0A0M9GFP2</accession>
<organism evidence="1 2">
    <name type="scientific">Pseudomonas asplenii</name>
    <dbReference type="NCBI Taxonomy" id="53407"/>
    <lineage>
        <taxon>Bacteria</taxon>
        <taxon>Pseudomonadati</taxon>
        <taxon>Pseudomonadota</taxon>
        <taxon>Gammaproteobacteria</taxon>
        <taxon>Pseudomonadales</taxon>
        <taxon>Pseudomonadaceae</taxon>
        <taxon>Pseudomonas</taxon>
    </lineage>
</organism>
<protein>
    <submittedName>
        <fullName evidence="1">Integrating conjugative element protein, PFL_4703 family</fullName>
    </submittedName>
</protein>
<comment type="caution">
    <text evidence="1">The sequence shown here is derived from an EMBL/GenBank/DDBJ whole genome shotgun (WGS) entry which is preliminary data.</text>
</comment>
<dbReference type="NCBIfam" id="TIGR03746">
    <property type="entry name" value="conj_TIGR03746"/>
    <property type="match status" value="1"/>
</dbReference>